<dbReference type="InterPro" id="IPR021840">
    <property type="entry name" value="DUF3433"/>
</dbReference>
<feature type="compositionally biased region" description="Basic and acidic residues" evidence="1">
    <location>
        <begin position="1073"/>
        <end position="1092"/>
    </location>
</feature>
<keyword evidence="2" id="KW-0472">Membrane</keyword>
<keyword evidence="4" id="KW-1185">Reference proteome</keyword>
<feature type="transmembrane region" description="Helical" evidence="2">
    <location>
        <begin position="428"/>
        <end position="448"/>
    </location>
</feature>
<feature type="transmembrane region" description="Helical" evidence="2">
    <location>
        <begin position="538"/>
        <end position="562"/>
    </location>
</feature>
<evidence type="ECO:0000313" key="3">
    <source>
        <dbReference type="EMBL" id="KAK5096302.1"/>
    </source>
</evidence>
<evidence type="ECO:0000256" key="1">
    <source>
        <dbReference type="SAM" id="MobiDB-lite"/>
    </source>
</evidence>
<dbReference type="PANTHER" id="PTHR37544">
    <property type="entry name" value="SPRAY-RELATED"/>
    <property type="match status" value="1"/>
</dbReference>
<comment type="caution">
    <text evidence="3">The sequence shown here is derived from an EMBL/GenBank/DDBJ whole genome shotgun (WGS) entry which is preliminary data.</text>
</comment>
<name>A0ABR0KHC4_9EURO</name>
<dbReference type="EMBL" id="JAVRRG010000023">
    <property type="protein sequence ID" value="KAK5096302.1"/>
    <property type="molecule type" value="Genomic_DNA"/>
</dbReference>
<evidence type="ECO:0000256" key="2">
    <source>
        <dbReference type="SAM" id="Phobius"/>
    </source>
</evidence>
<keyword evidence="2" id="KW-0812">Transmembrane</keyword>
<feature type="transmembrane region" description="Helical" evidence="2">
    <location>
        <begin position="307"/>
        <end position="332"/>
    </location>
</feature>
<accession>A0ABR0KHC4</accession>
<sequence>MTGNFLNEAYSAMPAFATRDYAVAPFAHIYAGSDDDPGVTVTSQTTKYWTEMDCWSPSSIEMDFTNNLTTMSDGRGCIAQNVTGFSPYGLETDIGSYEGLYFGAQALPRNALGRTCPQFPHLVLLTWGKMLKGDETPDYSQDGNSVAMFCEPAYYSQSVEATIAASNGSMISYRPTGSAQRLTDDLFNRTNFESIITNGIPSRFDTAGNSSQLRVDIADATVLQQETRLIDLGISTHRNSLANAMVGFAVGASQRAALEYFDFQVLQEAYSEAHKLLFALAMLHTFEPPGPILQDATLASVSESVQLVSTFTIITEVLLALVVLICTSLLLLAPRRRLRLNKDPDSLANIMMLSRSTEVQRAFSNMSLATEDQLSRSLKNISFRLRDDAQGYPLLQQATGLPSMARETDIDGGNKDYHRQKAKHLPEMSWSSSIAVLVLVGCSTAVFITTKILTHPDQGITLPSDSELVQQLLLNFVPTAFATLLGVYLTLICRNYSFLQPMEDLYCGDAPARRTLLVTYTSLPAPLLFTKAWGVGHYLLGLLSIAALLSNVLTVTIASLFLTQDTTIAKDVQLTALYQPNVVDTGKTRYVGGANNMDCVYAAMANLSDLTKLPPWTTSDYGYLPIDLSTIAMGPVSSEYELESTGYGADLDCVNLLDPQPGLSASLEFWQRGQQFRLWANYTSDGNVTSCHFTNRHENGTAIGAIIGEISSSPSSLEISNRMSETNTRSSFDFHFCGNKTVKGWVRGVLDDAPGTNLADESRSEYNSTLISCDARLKTQRSLLRVTSDGSILSATPLSPPDYDLPPTVNFSSTFGIALSATAATNSQPNWHNDTIARDWSNYLYKKVLNSTELVESSMPVPSFDKASRLVSDMFSRLFAVQLSIDASMLLPLNTSVKDVSAWDTSAFPDEAPGPYTVPAKAYYPERRIFISQPNFIISIAILTFDFIVLLAFRLRLRKPFLPRMPFTIASQIAFFSGSHVIDDVVKAGGNLKELDKRGYRYGYGRYIGKDGWAHVGIEREPFVTRLYDVGHDRKGRAKQGWWKRMWMWPQSKEEKQPASVVNGFEFQALPRQDGKKSDASVTVEEKDNNWI</sequence>
<organism evidence="3 4">
    <name type="scientific">Lithohypha guttulata</name>
    <dbReference type="NCBI Taxonomy" id="1690604"/>
    <lineage>
        <taxon>Eukaryota</taxon>
        <taxon>Fungi</taxon>
        <taxon>Dikarya</taxon>
        <taxon>Ascomycota</taxon>
        <taxon>Pezizomycotina</taxon>
        <taxon>Eurotiomycetes</taxon>
        <taxon>Chaetothyriomycetidae</taxon>
        <taxon>Chaetothyriales</taxon>
        <taxon>Trichomeriaceae</taxon>
        <taxon>Lithohypha</taxon>
    </lineage>
</organism>
<protein>
    <submittedName>
        <fullName evidence="3">Uncharacterized protein</fullName>
    </submittedName>
</protein>
<feature type="transmembrane region" description="Helical" evidence="2">
    <location>
        <begin position="468"/>
        <end position="492"/>
    </location>
</feature>
<dbReference type="Proteomes" id="UP001345013">
    <property type="component" value="Unassembled WGS sequence"/>
</dbReference>
<gene>
    <name evidence="3" type="ORF">LTR24_002708</name>
</gene>
<feature type="region of interest" description="Disordered" evidence="1">
    <location>
        <begin position="1072"/>
        <end position="1092"/>
    </location>
</feature>
<dbReference type="Pfam" id="PF11915">
    <property type="entry name" value="DUF3433"/>
    <property type="match status" value="1"/>
</dbReference>
<dbReference type="PANTHER" id="PTHR37544:SF3">
    <property type="entry name" value="SPRAY"/>
    <property type="match status" value="1"/>
</dbReference>
<reference evidence="3 4" key="1">
    <citation type="submission" date="2023-08" db="EMBL/GenBank/DDBJ databases">
        <title>Black Yeasts Isolated from many extreme environments.</title>
        <authorList>
            <person name="Coleine C."/>
            <person name="Stajich J.E."/>
            <person name="Selbmann L."/>
        </authorList>
    </citation>
    <scope>NUCLEOTIDE SEQUENCE [LARGE SCALE GENOMIC DNA]</scope>
    <source>
        <strain evidence="3 4">CCFEE 5885</strain>
    </source>
</reference>
<feature type="transmembrane region" description="Helical" evidence="2">
    <location>
        <begin position="936"/>
        <end position="955"/>
    </location>
</feature>
<keyword evidence="2" id="KW-1133">Transmembrane helix</keyword>
<evidence type="ECO:0000313" key="4">
    <source>
        <dbReference type="Proteomes" id="UP001345013"/>
    </source>
</evidence>
<proteinExistence type="predicted"/>